<dbReference type="SUPFAM" id="SSF47226">
    <property type="entry name" value="Histidine-containing phosphotransfer domain, HPT domain"/>
    <property type="match status" value="1"/>
</dbReference>
<dbReference type="RefSeq" id="WP_142455747.1">
    <property type="nucleotide sequence ID" value="NZ_FXTP01000016.1"/>
</dbReference>
<sequence length="120" mass="14028">MRRRQTDFTYLTEITDGDFGVIREMIDLFIEETPRQLRDIRQAFEADKFPELRAAAHKIKPTLSYVGLEELKAKAQQIEDHAKNEEHLDEIPALIKAIEKGYEDALIELDEVKREISRKS</sequence>
<evidence type="ECO:0000313" key="4">
    <source>
        <dbReference type="EMBL" id="SMO93047.1"/>
    </source>
</evidence>
<evidence type="ECO:0000259" key="3">
    <source>
        <dbReference type="PROSITE" id="PS50894"/>
    </source>
</evidence>
<organism evidence="4 5">
    <name type="scientific">Gracilimonas mengyeensis</name>
    <dbReference type="NCBI Taxonomy" id="1302730"/>
    <lineage>
        <taxon>Bacteria</taxon>
        <taxon>Pseudomonadati</taxon>
        <taxon>Balneolota</taxon>
        <taxon>Balneolia</taxon>
        <taxon>Balneolales</taxon>
        <taxon>Balneolaceae</taxon>
        <taxon>Gracilimonas</taxon>
    </lineage>
</organism>
<dbReference type="PROSITE" id="PS50894">
    <property type="entry name" value="HPT"/>
    <property type="match status" value="1"/>
</dbReference>
<feature type="modified residue" description="Phosphohistidine" evidence="1">
    <location>
        <position position="57"/>
    </location>
</feature>
<protein>
    <submittedName>
        <fullName evidence="4">HPt (Histidine-containing phosphotransfer) domain-containing protein</fullName>
    </submittedName>
</protein>
<proteinExistence type="predicted"/>
<dbReference type="SMART" id="SM00073">
    <property type="entry name" value="HPT"/>
    <property type="match status" value="1"/>
</dbReference>
<evidence type="ECO:0000313" key="5">
    <source>
        <dbReference type="Proteomes" id="UP000317557"/>
    </source>
</evidence>
<dbReference type="OrthoDB" id="982275at2"/>
<dbReference type="EMBL" id="FXTP01000016">
    <property type="protein sequence ID" value="SMO93047.1"/>
    <property type="molecule type" value="Genomic_DNA"/>
</dbReference>
<dbReference type="Pfam" id="PF01627">
    <property type="entry name" value="Hpt"/>
    <property type="match status" value="1"/>
</dbReference>
<feature type="coiled-coil region" evidence="2">
    <location>
        <begin position="68"/>
        <end position="115"/>
    </location>
</feature>
<dbReference type="InterPro" id="IPR008207">
    <property type="entry name" value="Sig_transdc_His_kin_Hpt_dom"/>
</dbReference>
<accession>A0A521FA77</accession>
<dbReference type="Gene3D" id="1.20.120.160">
    <property type="entry name" value="HPT domain"/>
    <property type="match status" value="1"/>
</dbReference>
<evidence type="ECO:0000256" key="2">
    <source>
        <dbReference type="SAM" id="Coils"/>
    </source>
</evidence>
<name>A0A521FA77_9BACT</name>
<dbReference type="GO" id="GO:0004672">
    <property type="term" value="F:protein kinase activity"/>
    <property type="evidence" value="ECO:0007669"/>
    <property type="project" value="UniProtKB-ARBA"/>
</dbReference>
<dbReference type="Proteomes" id="UP000317557">
    <property type="component" value="Unassembled WGS sequence"/>
</dbReference>
<dbReference type="InterPro" id="IPR036641">
    <property type="entry name" value="HPT_dom_sf"/>
</dbReference>
<evidence type="ECO:0000256" key="1">
    <source>
        <dbReference type="PROSITE-ProRule" id="PRU00110"/>
    </source>
</evidence>
<dbReference type="AlphaFoldDB" id="A0A521FA77"/>
<keyword evidence="1" id="KW-0597">Phosphoprotein</keyword>
<reference evidence="4 5" key="1">
    <citation type="submission" date="2017-05" db="EMBL/GenBank/DDBJ databases">
        <authorList>
            <person name="Varghese N."/>
            <person name="Submissions S."/>
        </authorList>
    </citation>
    <scope>NUCLEOTIDE SEQUENCE [LARGE SCALE GENOMIC DNA]</scope>
    <source>
        <strain evidence="4 5">DSM 21985</strain>
    </source>
</reference>
<feature type="domain" description="HPt" evidence="3">
    <location>
        <begin position="18"/>
        <end position="112"/>
    </location>
</feature>
<dbReference type="GO" id="GO:0000160">
    <property type="term" value="P:phosphorelay signal transduction system"/>
    <property type="evidence" value="ECO:0007669"/>
    <property type="project" value="InterPro"/>
</dbReference>
<gene>
    <name evidence="4" type="ORF">SAMN06265219_11651</name>
</gene>
<keyword evidence="2" id="KW-0175">Coiled coil</keyword>
<keyword evidence="5" id="KW-1185">Reference proteome</keyword>